<comment type="cofactor">
    <cofactor evidence="7">
        <name>Mg(2+)</name>
        <dbReference type="ChEBI" id="CHEBI:18420"/>
    </cofactor>
    <text evidence="7">Binds 1 Mg(2+) ion per subunit.</text>
</comment>
<dbReference type="GO" id="GO:0000287">
    <property type="term" value="F:magnesium ion binding"/>
    <property type="evidence" value="ECO:0007669"/>
    <property type="project" value="UniProtKB-UniRule"/>
</dbReference>
<reference evidence="8 9" key="2">
    <citation type="submission" date="2019-09" db="EMBL/GenBank/DDBJ databases">
        <title>Complete Genome Sequence and Methylome Analysis of free living Spirochaetas.</title>
        <authorList>
            <person name="Leshcheva N."/>
            <person name="Mikheeva N."/>
        </authorList>
    </citation>
    <scope>NUCLEOTIDE SEQUENCE [LARGE SCALE GENOMIC DNA]</scope>
    <source>
        <strain evidence="8 9">P</strain>
    </source>
</reference>
<feature type="binding site" evidence="7">
    <location>
        <begin position="10"/>
        <end position="15"/>
    </location>
    <ligand>
        <name>ATP</name>
        <dbReference type="ChEBI" id="CHEBI:30616"/>
    </ligand>
</feature>
<evidence type="ECO:0000256" key="7">
    <source>
        <dbReference type="HAMAP-Rule" id="MF_00109"/>
    </source>
</evidence>
<dbReference type="Gene3D" id="3.40.50.300">
    <property type="entry name" value="P-loop containing nucleotide triphosphate hydrolases"/>
    <property type="match status" value="1"/>
</dbReference>
<dbReference type="GO" id="GO:0009073">
    <property type="term" value="P:aromatic amino acid family biosynthetic process"/>
    <property type="evidence" value="ECO:0007669"/>
    <property type="project" value="UniProtKB-KW"/>
</dbReference>
<accession>A0A5C1Q7E6</accession>
<dbReference type="AlphaFoldDB" id="A0A5C1Q7E6"/>
<dbReference type="GO" id="GO:0008652">
    <property type="term" value="P:amino acid biosynthetic process"/>
    <property type="evidence" value="ECO:0007669"/>
    <property type="project" value="UniProtKB-KW"/>
</dbReference>
<reference evidence="8 9" key="1">
    <citation type="submission" date="2019-02" db="EMBL/GenBank/DDBJ databases">
        <authorList>
            <person name="Fomenkov A."/>
            <person name="Dubinina G."/>
            <person name="Grabovich M."/>
            <person name="Vincze T."/>
            <person name="Roberts R.J."/>
        </authorList>
    </citation>
    <scope>NUCLEOTIDE SEQUENCE [LARGE SCALE GENOMIC DNA]</scope>
    <source>
        <strain evidence="8 9">P</strain>
    </source>
</reference>
<keyword evidence="4 7" id="KW-0418">Kinase</keyword>
<dbReference type="SUPFAM" id="SSF52540">
    <property type="entry name" value="P-loop containing nucleoside triphosphate hydrolases"/>
    <property type="match status" value="1"/>
</dbReference>
<evidence type="ECO:0000256" key="1">
    <source>
        <dbReference type="ARBA" id="ARBA00022605"/>
    </source>
</evidence>
<keyword evidence="9" id="KW-1185">Reference proteome</keyword>
<dbReference type="UniPathway" id="UPA00053">
    <property type="reaction ID" value="UER00088"/>
</dbReference>
<gene>
    <name evidence="7" type="primary">aroK</name>
    <name evidence="8" type="ORF">EW093_04570</name>
</gene>
<dbReference type="InterPro" id="IPR031322">
    <property type="entry name" value="Shikimate/glucono_kinase"/>
</dbReference>
<evidence type="ECO:0000313" key="8">
    <source>
        <dbReference type="EMBL" id="QEN04003.1"/>
    </source>
</evidence>
<dbReference type="OrthoDB" id="9800332at2"/>
<dbReference type="GO" id="GO:0005829">
    <property type="term" value="C:cytosol"/>
    <property type="evidence" value="ECO:0007669"/>
    <property type="project" value="TreeGrafter"/>
</dbReference>
<dbReference type="EC" id="2.7.1.71" evidence="7"/>
<feature type="binding site" evidence="7">
    <location>
        <position position="120"/>
    </location>
    <ligand>
        <name>ATP</name>
        <dbReference type="ChEBI" id="CHEBI:30616"/>
    </ligand>
</feature>
<keyword evidence="7" id="KW-0963">Cytoplasm</keyword>
<comment type="subunit">
    <text evidence="7">Monomer.</text>
</comment>
<dbReference type="HAMAP" id="MF_00109">
    <property type="entry name" value="Shikimate_kinase"/>
    <property type="match status" value="1"/>
</dbReference>
<evidence type="ECO:0000256" key="3">
    <source>
        <dbReference type="ARBA" id="ARBA00022741"/>
    </source>
</evidence>
<feature type="binding site" evidence="7">
    <location>
        <position position="132"/>
    </location>
    <ligand>
        <name>substrate</name>
    </ligand>
</feature>
<proteinExistence type="inferred from homology"/>
<dbReference type="GO" id="GO:0009423">
    <property type="term" value="P:chorismate biosynthetic process"/>
    <property type="evidence" value="ECO:0007669"/>
    <property type="project" value="UniProtKB-UniRule"/>
</dbReference>
<evidence type="ECO:0000256" key="4">
    <source>
        <dbReference type="ARBA" id="ARBA00022777"/>
    </source>
</evidence>
<keyword evidence="3 7" id="KW-0547">Nucleotide-binding</keyword>
<keyword evidence="7" id="KW-0460">Magnesium</keyword>
<dbReference type="RefSeq" id="WP_149567260.1">
    <property type="nucleotide sequence ID" value="NZ_CP035807.1"/>
</dbReference>
<keyword evidence="1 7" id="KW-0028">Amino-acid biosynthesis</keyword>
<dbReference type="Proteomes" id="UP000323824">
    <property type="component" value="Chromosome"/>
</dbReference>
<evidence type="ECO:0000313" key="9">
    <source>
        <dbReference type="Proteomes" id="UP000323824"/>
    </source>
</evidence>
<keyword evidence="6 7" id="KW-0057">Aromatic amino acid biosynthesis</keyword>
<feature type="binding site" evidence="7">
    <location>
        <position position="77"/>
    </location>
    <ligand>
        <name>substrate</name>
    </ligand>
</feature>
<feature type="binding site" evidence="7">
    <location>
        <position position="32"/>
    </location>
    <ligand>
        <name>substrate</name>
    </ligand>
</feature>
<name>A0A5C1Q7E6_9SPIO</name>
<dbReference type="EMBL" id="CP035807">
    <property type="protein sequence ID" value="QEN04003.1"/>
    <property type="molecule type" value="Genomic_DNA"/>
</dbReference>
<organism evidence="8 9">
    <name type="scientific">Thiospirochaeta perfilievii</name>
    <dbReference type="NCBI Taxonomy" id="252967"/>
    <lineage>
        <taxon>Bacteria</taxon>
        <taxon>Pseudomonadati</taxon>
        <taxon>Spirochaetota</taxon>
        <taxon>Spirochaetia</taxon>
        <taxon>Spirochaetales</taxon>
        <taxon>Spirochaetaceae</taxon>
        <taxon>Thiospirochaeta</taxon>
    </lineage>
</organism>
<dbReference type="PRINTS" id="PR01100">
    <property type="entry name" value="SHIKIMTKNASE"/>
</dbReference>
<comment type="function">
    <text evidence="7">Catalyzes the specific phosphorylation of the 3-hydroxyl group of shikimic acid using ATP as a cosubstrate.</text>
</comment>
<comment type="similarity">
    <text evidence="7">Belongs to the shikimate kinase family.</text>
</comment>
<dbReference type="InterPro" id="IPR027417">
    <property type="entry name" value="P-loop_NTPase"/>
</dbReference>
<feature type="binding site" evidence="7">
    <location>
        <position position="14"/>
    </location>
    <ligand>
        <name>Mg(2+)</name>
        <dbReference type="ChEBI" id="CHEBI:18420"/>
    </ligand>
</feature>
<dbReference type="InterPro" id="IPR000623">
    <property type="entry name" value="Shikimate_kinase/TSH1"/>
</dbReference>
<dbReference type="GO" id="GO:0005524">
    <property type="term" value="F:ATP binding"/>
    <property type="evidence" value="ECO:0007669"/>
    <property type="project" value="UniProtKB-UniRule"/>
</dbReference>
<comment type="pathway">
    <text evidence="7">Metabolic intermediate biosynthesis; chorismate biosynthesis; chorismate from D-erythrose 4-phosphate and phosphoenolpyruvate: step 5/7.</text>
</comment>
<protein>
    <recommendedName>
        <fullName evidence="7">Shikimate kinase</fullName>
        <shortName evidence="7">SK</shortName>
        <ecNumber evidence="7">2.7.1.71</ecNumber>
    </recommendedName>
</protein>
<feature type="binding site" evidence="7">
    <location>
        <position position="56"/>
    </location>
    <ligand>
        <name>substrate</name>
    </ligand>
</feature>
<comment type="caution">
    <text evidence="7">Lacks conserved residue(s) required for the propagation of feature annotation.</text>
</comment>
<sequence>MNIVLVGMPGAGKSTIGVLLAKRVAFDFIDSDLNIQNKTGESLQETMDRDGYLRLREVEEEVLSELNVKNSVISTGGSAVYGAKAMKHLKKDGIVIFIRASLDELKNRVSNYENRGIARRPDQTFQELFDERELLYNKYADLIVDSIKGQQDSMIEEIIKALRARGLKLEHAI</sequence>
<dbReference type="PANTHER" id="PTHR21087">
    <property type="entry name" value="SHIKIMATE KINASE"/>
    <property type="match status" value="1"/>
</dbReference>
<comment type="subcellular location">
    <subcellularLocation>
        <location evidence="7">Cytoplasm</location>
    </subcellularLocation>
</comment>
<dbReference type="PANTHER" id="PTHR21087:SF16">
    <property type="entry name" value="SHIKIMATE KINASE 1, CHLOROPLASTIC"/>
    <property type="match status" value="1"/>
</dbReference>
<evidence type="ECO:0000256" key="6">
    <source>
        <dbReference type="ARBA" id="ARBA00023141"/>
    </source>
</evidence>
<dbReference type="GO" id="GO:0004765">
    <property type="term" value="F:shikimate kinase activity"/>
    <property type="evidence" value="ECO:0007669"/>
    <property type="project" value="UniProtKB-UniRule"/>
</dbReference>
<keyword evidence="7" id="KW-0479">Metal-binding</keyword>
<comment type="catalytic activity">
    <reaction evidence="7">
        <text>shikimate + ATP = 3-phosphoshikimate + ADP + H(+)</text>
        <dbReference type="Rhea" id="RHEA:13121"/>
        <dbReference type="ChEBI" id="CHEBI:15378"/>
        <dbReference type="ChEBI" id="CHEBI:30616"/>
        <dbReference type="ChEBI" id="CHEBI:36208"/>
        <dbReference type="ChEBI" id="CHEBI:145989"/>
        <dbReference type="ChEBI" id="CHEBI:456216"/>
        <dbReference type="EC" id="2.7.1.71"/>
    </reaction>
</comment>
<evidence type="ECO:0000256" key="2">
    <source>
        <dbReference type="ARBA" id="ARBA00022679"/>
    </source>
</evidence>
<keyword evidence="5 7" id="KW-0067">ATP-binding</keyword>
<dbReference type="Pfam" id="PF01202">
    <property type="entry name" value="SKI"/>
    <property type="match status" value="1"/>
</dbReference>
<dbReference type="CDD" id="cd00464">
    <property type="entry name" value="SK"/>
    <property type="match status" value="1"/>
</dbReference>
<keyword evidence="2 7" id="KW-0808">Transferase</keyword>
<dbReference type="KEGG" id="sper:EW093_04570"/>
<evidence type="ECO:0000256" key="5">
    <source>
        <dbReference type="ARBA" id="ARBA00022840"/>
    </source>
</evidence>